<dbReference type="EMBL" id="NPEF02000007">
    <property type="protein sequence ID" value="MDV6235376.1"/>
    <property type="molecule type" value="Genomic_DNA"/>
</dbReference>
<reference evidence="2 4" key="2">
    <citation type="journal article" date="2018" name="Microb. Genom.">
        <title>Deciphering the unexplored Leptospira diversity from soils uncovers genomic evolution to virulence.</title>
        <authorList>
            <person name="Thibeaux R."/>
            <person name="Iraola G."/>
            <person name="Ferres I."/>
            <person name="Bierque E."/>
            <person name="Girault D."/>
            <person name="Soupe-Gilbert M.E."/>
            <person name="Picardeau M."/>
            <person name="Goarant C."/>
        </authorList>
    </citation>
    <scope>NUCLEOTIDE SEQUENCE [LARGE SCALE GENOMIC DNA]</scope>
    <source>
        <strain evidence="2 4">ATI7-C-A5</strain>
    </source>
</reference>
<dbReference type="AlphaFoldDB" id="A0A2N0B7W0"/>
<organism evidence="3">
    <name type="scientific">Leptospira ellisii</name>
    <dbReference type="NCBI Taxonomy" id="2023197"/>
    <lineage>
        <taxon>Bacteria</taxon>
        <taxon>Pseudomonadati</taxon>
        <taxon>Spirochaetota</taxon>
        <taxon>Spirochaetia</taxon>
        <taxon>Leptospirales</taxon>
        <taxon>Leptospiraceae</taxon>
        <taxon>Leptospira</taxon>
    </lineage>
</organism>
<accession>A0A2N0B7W0</accession>
<feature type="transmembrane region" description="Helical" evidence="1">
    <location>
        <begin position="20"/>
        <end position="42"/>
    </location>
</feature>
<keyword evidence="1" id="KW-1133">Transmembrane helix</keyword>
<feature type="transmembrane region" description="Helical" evidence="1">
    <location>
        <begin position="63"/>
        <end position="85"/>
    </location>
</feature>
<sequence>MQFRKDEVFQYHQKRNFYSGLIFIGSVFVAILLFALTASGILRFDIPGLNGIQKFVLYVSKEIAKPSLVGVFFTTLFGGLFFFYLPIEFLYIRATYSKLDGGLLIALHLSGLLISFTINYFLGRIAARACIKLIGPKKFYRMKGFLNQYGTFAVFAFNALPLPAPILSAVLGVIRFKKKIFYPVFLSGQAAQCVVILFFVRYVLTGRFF</sequence>
<evidence type="ECO:0000313" key="2">
    <source>
        <dbReference type="EMBL" id="MDV6235376.1"/>
    </source>
</evidence>
<proteinExistence type="predicted"/>
<evidence type="ECO:0000313" key="3">
    <source>
        <dbReference type="EMBL" id="PJZ92637.1"/>
    </source>
</evidence>
<reference evidence="2" key="3">
    <citation type="submission" date="2023-10" db="EMBL/GenBank/DDBJ databases">
        <authorList>
            <person name="Picardeau M."/>
            <person name="Thibeaux R."/>
        </authorList>
    </citation>
    <scope>NUCLEOTIDE SEQUENCE</scope>
    <source>
        <strain evidence="2">ATI7-C-A5</strain>
    </source>
</reference>
<evidence type="ECO:0008006" key="5">
    <source>
        <dbReference type="Google" id="ProtNLM"/>
    </source>
</evidence>
<dbReference type="Proteomes" id="UP000232122">
    <property type="component" value="Unassembled WGS sequence"/>
</dbReference>
<feature type="transmembrane region" description="Helical" evidence="1">
    <location>
        <begin position="148"/>
        <end position="174"/>
    </location>
</feature>
<reference evidence="3" key="1">
    <citation type="submission" date="2017-07" db="EMBL/GenBank/DDBJ databases">
        <title>Leptospira spp. isolated from tropical soils.</title>
        <authorList>
            <person name="Thibeaux R."/>
            <person name="Iraola G."/>
            <person name="Ferres I."/>
            <person name="Bierque E."/>
            <person name="Girault D."/>
            <person name="Soupe-Gilbert M.-E."/>
            <person name="Picardeau M."/>
            <person name="Goarant C."/>
        </authorList>
    </citation>
    <scope>NUCLEOTIDE SEQUENCE [LARGE SCALE GENOMIC DNA]</scope>
    <source>
        <strain evidence="3">ATI7-C-A5</strain>
    </source>
</reference>
<feature type="transmembrane region" description="Helical" evidence="1">
    <location>
        <begin position="180"/>
        <end position="204"/>
    </location>
</feature>
<evidence type="ECO:0000313" key="4">
    <source>
        <dbReference type="Proteomes" id="UP000232122"/>
    </source>
</evidence>
<evidence type="ECO:0000256" key="1">
    <source>
        <dbReference type="SAM" id="Phobius"/>
    </source>
</evidence>
<dbReference type="EMBL" id="NPEF01000118">
    <property type="protein sequence ID" value="PJZ92637.1"/>
    <property type="molecule type" value="Genomic_DNA"/>
</dbReference>
<dbReference type="OrthoDB" id="345394at2"/>
<dbReference type="RefSeq" id="WP_100765216.1">
    <property type="nucleotide sequence ID" value="NZ_NPEF02000007.1"/>
</dbReference>
<protein>
    <recommendedName>
        <fullName evidence="5">SNARE-like domain protein</fullName>
    </recommendedName>
</protein>
<keyword evidence="1" id="KW-0812">Transmembrane</keyword>
<keyword evidence="1" id="KW-0472">Membrane</keyword>
<keyword evidence="4" id="KW-1185">Reference proteome</keyword>
<comment type="caution">
    <text evidence="3">The sequence shown here is derived from an EMBL/GenBank/DDBJ whole genome shotgun (WGS) entry which is preliminary data.</text>
</comment>
<name>A0A2N0B7W0_9LEPT</name>
<feature type="transmembrane region" description="Helical" evidence="1">
    <location>
        <begin position="105"/>
        <end position="127"/>
    </location>
</feature>
<gene>
    <name evidence="2" type="ORF">CH379_007020</name>
    <name evidence="3" type="ORF">CH379_12135</name>
</gene>